<dbReference type="RefSeq" id="WP_172113228.1">
    <property type="nucleotide sequence ID" value="NZ_JABFDN010000009.1"/>
</dbReference>
<comment type="caution">
    <text evidence="1">The sequence shown here is derived from an EMBL/GenBank/DDBJ whole genome shotgun (WGS) entry which is preliminary data.</text>
</comment>
<protein>
    <submittedName>
        <fullName evidence="1">Uncharacterized protein</fullName>
    </submittedName>
</protein>
<organism evidence="1 2">
    <name type="scientific">Bradyrhizobium aeschynomenes</name>
    <dbReference type="NCBI Taxonomy" id="2734909"/>
    <lineage>
        <taxon>Bacteria</taxon>
        <taxon>Pseudomonadati</taxon>
        <taxon>Pseudomonadota</taxon>
        <taxon>Alphaproteobacteria</taxon>
        <taxon>Hyphomicrobiales</taxon>
        <taxon>Nitrobacteraceae</taxon>
        <taxon>Bradyrhizobium</taxon>
    </lineage>
</organism>
<accession>A0ABX2CKD2</accession>
<dbReference type="InterPro" id="IPR037176">
    <property type="entry name" value="Osmotin/thaumatin-like_sf"/>
</dbReference>
<evidence type="ECO:0000313" key="2">
    <source>
        <dbReference type="Proteomes" id="UP000886476"/>
    </source>
</evidence>
<reference evidence="1" key="1">
    <citation type="submission" date="2020-05" db="EMBL/GenBank/DDBJ databases">
        <title>Nod-independent and nitrogen-fixing Bradyrhizobium aeschynomene sp. nov. isolated from nodules of Aeschynomene indica.</title>
        <authorList>
            <person name="Zhang Z."/>
        </authorList>
    </citation>
    <scope>NUCLEOTIDE SEQUENCE</scope>
    <source>
        <strain evidence="1">83012</strain>
    </source>
</reference>
<evidence type="ECO:0000313" key="1">
    <source>
        <dbReference type="EMBL" id="NPU68155.1"/>
    </source>
</evidence>
<proteinExistence type="predicted"/>
<gene>
    <name evidence="1" type="ORF">HL667_24345</name>
</gene>
<sequence>MTSTSNAVPIVFENLSKQDVWVQFLNGSFGPGQLGGSGTVPLSGNTGYALSALEGIVPAYSATQKIPNVFLDDFTNGRIYLNFGSSGLSGLGNGYQPAPQNPSDANYNTSYAYLETNIFGNTQNNLDISDIDFASMALEASTWRSGKQVGALKFNDSKPGAIGANMEALGTLSGGTAVVGNYVRVIGPGLTSGYPNWSAYFTFLASQAPTKIAGYYGGQAGGSGPTSAHHYALTASFGSADVTLTGSITKAGSRTPEATTIVITYANLNQPTGVYGCNPSYTVNGGTPTAGIVNDVYGWIVGDLLAGLSYGFPGSTTQVTVDGKSTALGDVSSTTWFELAKSTPSLMFAGAQSNSAYYNQYAAQIAAISGDFYGFPFSDRVQQPLLYFPPLGQSGGVDYLKITILPVAYPA</sequence>
<dbReference type="Gene3D" id="2.60.110.10">
    <property type="entry name" value="Thaumatin"/>
    <property type="match status" value="1"/>
</dbReference>
<dbReference type="EMBL" id="JABFDN010000009">
    <property type="protein sequence ID" value="NPU68155.1"/>
    <property type="molecule type" value="Genomic_DNA"/>
</dbReference>
<dbReference type="Proteomes" id="UP000886476">
    <property type="component" value="Unassembled WGS sequence"/>
</dbReference>
<name>A0ABX2CKD2_9BRAD</name>
<keyword evidence="2" id="KW-1185">Reference proteome</keyword>